<evidence type="ECO:0000256" key="1">
    <source>
        <dbReference type="ARBA" id="ARBA00010290"/>
    </source>
</evidence>
<evidence type="ECO:0000313" key="9">
    <source>
        <dbReference type="EMBL" id="POY74012.1"/>
    </source>
</evidence>
<dbReference type="GO" id="GO:0030010">
    <property type="term" value="P:establishment of cell polarity"/>
    <property type="evidence" value="ECO:0007669"/>
    <property type="project" value="UniProtKB-ARBA"/>
</dbReference>
<dbReference type="NCBIfam" id="TIGR00231">
    <property type="entry name" value="small_GTP"/>
    <property type="match status" value="1"/>
</dbReference>
<keyword evidence="7" id="KW-0479">Metal-binding</keyword>
<dbReference type="SUPFAM" id="SSF52540">
    <property type="entry name" value="P-loop containing nucleoside triphosphate hydrolases"/>
    <property type="match status" value="1"/>
</dbReference>
<dbReference type="EMBL" id="PJQD01000029">
    <property type="protein sequence ID" value="POY74012.1"/>
    <property type="molecule type" value="Genomic_DNA"/>
</dbReference>
<organism evidence="9 10">
    <name type="scientific">Rhodotorula taiwanensis</name>
    <dbReference type="NCBI Taxonomy" id="741276"/>
    <lineage>
        <taxon>Eukaryota</taxon>
        <taxon>Fungi</taxon>
        <taxon>Dikarya</taxon>
        <taxon>Basidiomycota</taxon>
        <taxon>Pucciniomycotina</taxon>
        <taxon>Microbotryomycetes</taxon>
        <taxon>Sporidiobolales</taxon>
        <taxon>Sporidiobolaceae</taxon>
        <taxon>Rhodotorula</taxon>
    </lineage>
</organism>
<feature type="binding site" evidence="7">
    <location>
        <position position="30"/>
    </location>
    <ligand>
        <name>Mg(2+)</name>
        <dbReference type="ChEBI" id="CHEBI:18420"/>
    </ligand>
</feature>
<dbReference type="STRING" id="741276.A0A2S5BB51"/>
<evidence type="ECO:0000256" key="4">
    <source>
        <dbReference type="ARBA" id="ARBA00023134"/>
    </source>
</evidence>
<dbReference type="OrthoDB" id="2011769at2759"/>
<gene>
    <name evidence="9" type="ORF">BMF94_2823</name>
</gene>
<sequence>MGLLTIIRKARLKERQVRVLMLGLDNAGKTTICKALLGEDVDEVSPTLGFNIRTIIHRGYSLNVWDIGGQTSLRPYWRNYFEQTDAVVWVVDSSDRARIEDCRRELHGLLQEERLMGASLLVFANKQDIGGAMSTDEISQALDLATLSTSHRSTIQPCSARLISSPPPADSADSSAVLMGSYSRKTADPRLLKGLDWITTEVGSRVYYGTQNRLELPADVQIAGGVAPVDYVPTSDSAPAPEGGRSA</sequence>
<accession>A0A2S5BB51</accession>
<dbReference type="GO" id="GO:0046872">
    <property type="term" value="F:metal ion binding"/>
    <property type="evidence" value="ECO:0007669"/>
    <property type="project" value="UniProtKB-KW"/>
</dbReference>
<evidence type="ECO:0000256" key="5">
    <source>
        <dbReference type="ARBA" id="ARBA00023288"/>
    </source>
</evidence>
<feature type="binding site" evidence="6">
    <location>
        <position position="69"/>
    </location>
    <ligand>
        <name>GTP</name>
        <dbReference type="ChEBI" id="CHEBI:37565"/>
    </ligand>
</feature>
<dbReference type="PRINTS" id="PR00328">
    <property type="entry name" value="SAR1GTPBP"/>
</dbReference>
<proteinExistence type="inferred from homology"/>
<evidence type="ECO:0000256" key="8">
    <source>
        <dbReference type="RuleBase" id="RU003925"/>
    </source>
</evidence>
<evidence type="ECO:0000256" key="3">
    <source>
        <dbReference type="ARBA" id="ARBA00022741"/>
    </source>
</evidence>
<dbReference type="SMART" id="SM00178">
    <property type="entry name" value="SAR"/>
    <property type="match status" value="1"/>
</dbReference>
<dbReference type="InterPro" id="IPR027417">
    <property type="entry name" value="P-loop_NTPase"/>
</dbReference>
<evidence type="ECO:0000256" key="2">
    <source>
        <dbReference type="ARBA" id="ARBA00022707"/>
    </source>
</evidence>
<evidence type="ECO:0000256" key="7">
    <source>
        <dbReference type="PIRSR" id="PIRSR606689-2"/>
    </source>
</evidence>
<dbReference type="CDD" id="cd04154">
    <property type="entry name" value="Arl2"/>
    <property type="match status" value="1"/>
</dbReference>
<dbReference type="InterPro" id="IPR005225">
    <property type="entry name" value="Small_GTP-bd"/>
</dbReference>
<keyword evidence="3 6" id="KW-0547">Nucleotide-binding</keyword>
<dbReference type="InterPro" id="IPR044612">
    <property type="entry name" value="ARL2/3"/>
</dbReference>
<dbReference type="AlphaFoldDB" id="A0A2S5BB51"/>
<dbReference type="Proteomes" id="UP000237144">
    <property type="component" value="Unassembled WGS sequence"/>
</dbReference>
<evidence type="ECO:0000313" key="10">
    <source>
        <dbReference type="Proteomes" id="UP000237144"/>
    </source>
</evidence>
<dbReference type="FunFam" id="3.40.50.300:FF:000412">
    <property type="entry name" value="ADP-ribosylation factor 1"/>
    <property type="match status" value="1"/>
</dbReference>
<feature type="binding site" evidence="6">
    <location>
        <begin position="125"/>
        <end position="128"/>
    </location>
    <ligand>
        <name>GTP</name>
        <dbReference type="ChEBI" id="CHEBI:37565"/>
    </ligand>
</feature>
<dbReference type="GO" id="GO:0003924">
    <property type="term" value="F:GTPase activity"/>
    <property type="evidence" value="ECO:0007669"/>
    <property type="project" value="InterPro"/>
</dbReference>
<dbReference type="InterPro" id="IPR045873">
    <property type="entry name" value="Arl2"/>
</dbReference>
<dbReference type="SMART" id="SM00177">
    <property type="entry name" value="ARF"/>
    <property type="match status" value="1"/>
</dbReference>
<dbReference type="InterPro" id="IPR006689">
    <property type="entry name" value="Small_GTPase_ARF/SAR"/>
</dbReference>
<keyword evidence="5" id="KW-0449">Lipoprotein</keyword>
<name>A0A2S5BB51_9BASI</name>
<keyword evidence="4 6" id="KW-0342">GTP-binding</keyword>
<dbReference type="GO" id="GO:0005525">
    <property type="term" value="F:GTP binding"/>
    <property type="evidence" value="ECO:0007669"/>
    <property type="project" value="UniProtKB-KW"/>
</dbReference>
<dbReference type="Gene3D" id="3.40.50.300">
    <property type="entry name" value="P-loop containing nucleotide triphosphate hydrolases"/>
    <property type="match status" value="1"/>
</dbReference>
<keyword evidence="10" id="KW-1185">Reference proteome</keyword>
<feature type="binding site" evidence="6">
    <location>
        <begin position="23"/>
        <end position="30"/>
    </location>
    <ligand>
        <name>GTP</name>
        <dbReference type="ChEBI" id="CHEBI:37565"/>
    </ligand>
</feature>
<comment type="similarity">
    <text evidence="1 8">Belongs to the small GTPase superfamily. Arf family.</text>
</comment>
<evidence type="ECO:0000256" key="6">
    <source>
        <dbReference type="PIRSR" id="PIRSR606689-1"/>
    </source>
</evidence>
<keyword evidence="7" id="KW-0460">Magnesium</keyword>
<dbReference type="PROSITE" id="PS51417">
    <property type="entry name" value="ARF"/>
    <property type="match status" value="1"/>
</dbReference>
<reference evidence="9 10" key="1">
    <citation type="journal article" date="2018" name="Front. Microbiol.">
        <title>Prospects for Fungal Bioremediation of Acidic Radioactive Waste Sites: Characterization and Genome Sequence of Rhodotorula taiwanensis MD1149.</title>
        <authorList>
            <person name="Tkavc R."/>
            <person name="Matrosova V.Y."/>
            <person name="Grichenko O.E."/>
            <person name="Gostincar C."/>
            <person name="Volpe R.P."/>
            <person name="Klimenkova P."/>
            <person name="Gaidamakova E.K."/>
            <person name="Zhou C.E."/>
            <person name="Stewart B.J."/>
            <person name="Lyman M.G."/>
            <person name="Malfatti S.A."/>
            <person name="Rubinfeld B."/>
            <person name="Courtot M."/>
            <person name="Singh J."/>
            <person name="Dalgard C.L."/>
            <person name="Hamilton T."/>
            <person name="Frey K.G."/>
            <person name="Gunde-Cimerman N."/>
            <person name="Dugan L."/>
            <person name="Daly M.J."/>
        </authorList>
    </citation>
    <scope>NUCLEOTIDE SEQUENCE [LARGE SCALE GENOMIC DNA]</scope>
    <source>
        <strain evidence="9 10">MD1149</strain>
    </source>
</reference>
<keyword evidence="2" id="KW-0519">Myristate</keyword>
<dbReference type="Pfam" id="PF00025">
    <property type="entry name" value="Arf"/>
    <property type="match status" value="1"/>
</dbReference>
<evidence type="ECO:0008006" key="11">
    <source>
        <dbReference type="Google" id="ProtNLM"/>
    </source>
</evidence>
<comment type="caution">
    <text evidence="9">The sequence shown here is derived from an EMBL/GenBank/DDBJ whole genome shotgun (WGS) entry which is preliminary data.</text>
</comment>
<protein>
    <recommendedName>
        <fullName evidence="11">Small monomeric GTPase</fullName>
    </recommendedName>
</protein>
<dbReference type="PANTHER" id="PTHR45697">
    <property type="entry name" value="ADP-RIBOSYLATION FACTOR-LIKE PROTEIN 2-RELATED"/>
    <property type="match status" value="1"/>
</dbReference>
<feature type="binding site" evidence="7">
    <location>
        <position position="47"/>
    </location>
    <ligand>
        <name>Mg(2+)</name>
        <dbReference type="ChEBI" id="CHEBI:18420"/>
    </ligand>
</feature>